<evidence type="ECO:0000256" key="1">
    <source>
        <dbReference type="SAM" id="MobiDB-lite"/>
    </source>
</evidence>
<feature type="compositionally biased region" description="Basic residues" evidence="1">
    <location>
        <begin position="155"/>
        <end position="168"/>
    </location>
</feature>
<reference evidence="2 3" key="1">
    <citation type="submission" date="2023-05" db="EMBL/GenBank/DDBJ databases">
        <title>B98-5 Cell Line De Novo Hybrid Assembly: An Optical Mapping Approach.</title>
        <authorList>
            <person name="Kananen K."/>
            <person name="Auerbach J.A."/>
            <person name="Kautto E."/>
            <person name="Blachly J.S."/>
        </authorList>
    </citation>
    <scope>NUCLEOTIDE SEQUENCE [LARGE SCALE GENOMIC DNA]</scope>
    <source>
        <strain evidence="2">B95-8</strain>
        <tissue evidence="2">Cell line</tissue>
    </source>
</reference>
<organism evidence="2 3">
    <name type="scientific">Saguinus oedipus</name>
    <name type="common">Cotton-top tamarin</name>
    <name type="synonym">Oedipomidas oedipus</name>
    <dbReference type="NCBI Taxonomy" id="9490"/>
    <lineage>
        <taxon>Eukaryota</taxon>
        <taxon>Metazoa</taxon>
        <taxon>Chordata</taxon>
        <taxon>Craniata</taxon>
        <taxon>Vertebrata</taxon>
        <taxon>Euteleostomi</taxon>
        <taxon>Mammalia</taxon>
        <taxon>Eutheria</taxon>
        <taxon>Euarchontoglires</taxon>
        <taxon>Primates</taxon>
        <taxon>Haplorrhini</taxon>
        <taxon>Platyrrhini</taxon>
        <taxon>Cebidae</taxon>
        <taxon>Callitrichinae</taxon>
        <taxon>Saguinus</taxon>
    </lineage>
</organism>
<sequence>MLYERENKSSPAQPDPTSDSFLTLSSQDRAAPSPGPGRGRAGDHGTLRPGGSRGAAASRCLRRPRSSRPGAGPGSHPQSRGVGPPLTPSPVPPTPVREIRFAGTPTAQDPPPPTRPAFPFKNKSERNKPASRGRVRGSATPRTAAPARGDLGRPRQPRRPLRNRKTSRRGTQTRVPRVLRAADTPTWTPGGVPRSARRWPPCPPPRPGVTLPVTGAALRVLLSAAPALTAPLRAGLARGWGGGCSGPAAAGCAPGEGAGAGRRRSGRPDAGRAAPGARGWRSDTALVSRWRK</sequence>
<feature type="compositionally biased region" description="Pro residues" evidence="1">
    <location>
        <begin position="85"/>
        <end position="95"/>
    </location>
</feature>
<evidence type="ECO:0000313" key="2">
    <source>
        <dbReference type="EMBL" id="KAK2089635.1"/>
    </source>
</evidence>
<gene>
    <name evidence="2" type="ORF">P7K49_032301</name>
</gene>
<protein>
    <submittedName>
        <fullName evidence="2">Uncharacterized protein</fullName>
    </submittedName>
</protein>
<dbReference type="Proteomes" id="UP001266305">
    <property type="component" value="Unassembled WGS sequence"/>
</dbReference>
<proteinExistence type="predicted"/>
<evidence type="ECO:0000313" key="3">
    <source>
        <dbReference type="Proteomes" id="UP001266305"/>
    </source>
</evidence>
<name>A0ABQ9TYR6_SAGOE</name>
<feature type="region of interest" description="Disordered" evidence="1">
    <location>
        <begin position="1"/>
        <end position="204"/>
    </location>
</feature>
<comment type="caution">
    <text evidence="2">The sequence shown here is derived from an EMBL/GenBank/DDBJ whole genome shotgun (WGS) entry which is preliminary data.</text>
</comment>
<feature type="compositionally biased region" description="Polar residues" evidence="1">
    <location>
        <begin position="9"/>
        <end position="28"/>
    </location>
</feature>
<accession>A0ABQ9TYR6</accession>
<dbReference type="EMBL" id="JASSZA010000018">
    <property type="protein sequence ID" value="KAK2089635.1"/>
    <property type="molecule type" value="Genomic_DNA"/>
</dbReference>
<keyword evidence="3" id="KW-1185">Reference proteome</keyword>
<feature type="region of interest" description="Disordered" evidence="1">
    <location>
        <begin position="246"/>
        <end position="292"/>
    </location>
</feature>